<dbReference type="SUPFAM" id="SSF52047">
    <property type="entry name" value="RNI-like"/>
    <property type="match status" value="1"/>
</dbReference>
<dbReference type="InterPro" id="IPR001611">
    <property type="entry name" value="Leu-rich_rpt"/>
</dbReference>
<feature type="region of interest" description="Disordered" evidence="2">
    <location>
        <begin position="1"/>
        <end position="21"/>
    </location>
</feature>
<dbReference type="Pfam" id="PF13516">
    <property type="entry name" value="LRR_6"/>
    <property type="match status" value="1"/>
</dbReference>
<sequence length="388" mass="44349">MPEKRTKRKQSAMPKKKSAKDLVNTQVIYSSKDTFLNKSLTEEPMEELDCDIDYVHQDVSIMRKKLNQGNNAENAKIQRDEFLVAKCSSVSKRWRDLSYDCTLWKRYDFGRKLIKPYILGKILSRGVSVLRLAMADVKSPISSDIFHQETRCYSNLQYLDISLATIGVEALADLLSLCVHLRKLSLENCELNEDCLLSIAQNPYLTVLNMSMCTGLTPAGMHAISTQCTQLKEWNLAWTDLTAQCMESFLPFMPKGIERLNLSGHRDTLNDNGLIVIFNRCPNLLELDISDCPLISELAFEAMVRQCSKLRELHSSRSYHIPADCNRRLKDLSDFKELDIFGTLTDKSLNALQKLMPEVSFNQNMFSMIARPTTGIRRTSIWGLRVRD</sequence>
<dbReference type="InterPro" id="IPR001810">
    <property type="entry name" value="F-box_dom"/>
</dbReference>
<reference evidence="4 5" key="1">
    <citation type="submission" date="2021-06" db="EMBL/GenBank/DDBJ databases">
        <title>Caerostris darwini draft genome.</title>
        <authorList>
            <person name="Kono N."/>
            <person name="Arakawa K."/>
        </authorList>
    </citation>
    <scope>NUCLEOTIDE SEQUENCE [LARGE SCALE GENOMIC DNA]</scope>
</reference>
<dbReference type="InterPro" id="IPR006553">
    <property type="entry name" value="Leu-rich_rpt_Cys-con_subtyp"/>
</dbReference>
<evidence type="ECO:0000256" key="1">
    <source>
        <dbReference type="ARBA" id="ARBA00022786"/>
    </source>
</evidence>
<dbReference type="SUPFAM" id="SSF81383">
    <property type="entry name" value="F-box domain"/>
    <property type="match status" value="1"/>
</dbReference>
<keyword evidence="4" id="KW-0808">Transferase</keyword>
<organism evidence="4 5">
    <name type="scientific">Caerostris darwini</name>
    <dbReference type="NCBI Taxonomy" id="1538125"/>
    <lineage>
        <taxon>Eukaryota</taxon>
        <taxon>Metazoa</taxon>
        <taxon>Ecdysozoa</taxon>
        <taxon>Arthropoda</taxon>
        <taxon>Chelicerata</taxon>
        <taxon>Arachnida</taxon>
        <taxon>Araneae</taxon>
        <taxon>Araneomorphae</taxon>
        <taxon>Entelegynae</taxon>
        <taxon>Araneoidea</taxon>
        <taxon>Araneidae</taxon>
        <taxon>Caerostris</taxon>
    </lineage>
</organism>
<feature type="domain" description="F-box" evidence="3">
    <location>
        <begin position="85"/>
        <end position="109"/>
    </location>
</feature>
<dbReference type="EMBL" id="BPLQ01008637">
    <property type="protein sequence ID" value="GIY38547.1"/>
    <property type="molecule type" value="Genomic_DNA"/>
</dbReference>
<keyword evidence="5" id="KW-1185">Reference proteome</keyword>
<protein>
    <submittedName>
        <fullName evidence="4">S-phase kinase-associated protein 2</fullName>
    </submittedName>
</protein>
<dbReference type="InterPro" id="IPR032675">
    <property type="entry name" value="LRR_dom_sf"/>
</dbReference>
<comment type="caution">
    <text evidence="4">The sequence shown here is derived from an EMBL/GenBank/DDBJ whole genome shotgun (WGS) entry which is preliminary data.</text>
</comment>
<dbReference type="Proteomes" id="UP001054837">
    <property type="component" value="Unassembled WGS sequence"/>
</dbReference>
<name>A0AAV4T1K0_9ARAC</name>
<dbReference type="AlphaFoldDB" id="A0AAV4T1K0"/>
<evidence type="ECO:0000313" key="4">
    <source>
        <dbReference type="EMBL" id="GIY38547.1"/>
    </source>
</evidence>
<dbReference type="PANTHER" id="PTHR13318">
    <property type="entry name" value="PARTNER OF PAIRED, ISOFORM B-RELATED"/>
    <property type="match status" value="1"/>
</dbReference>
<feature type="compositionally biased region" description="Basic residues" evidence="2">
    <location>
        <begin position="1"/>
        <end position="18"/>
    </location>
</feature>
<gene>
    <name evidence="4" type="primary">Skp2_1</name>
    <name evidence="4" type="ORF">CDAR_517121</name>
</gene>
<keyword evidence="1" id="KW-0833">Ubl conjugation pathway</keyword>
<dbReference type="Pfam" id="PF12937">
    <property type="entry name" value="F-box-like"/>
    <property type="match status" value="1"/>
</dbReference>
<dbReference type="SMART" id="SM00367">
    <property type="entry name" value="LRR_CC"/>
    <property type="match status" value="4"/>
</dbReference>
<evidence type="ECO:0000256" key="2">
    <source>
        <dbReference type="SAM" id="MobiDB-lite"/>
    </source>
</evidence>
<dbReference type="GO" id="GO:0031146">
    <property type="term" value="P:SCF-dependent proteasomal ubiquitin-dependent protein catabolic process"/>
    <property type="evidence" value="ECO:0007669"/>
    <property type="project" value="TreeGrafter"/>
</dbReference>
<keyword evidence="4" id="KW-0418">Kinase</keyword>
<accession>A0AAV4T1K0</accession>
<dbReference type="GO" id="GO:0019005">
    <property type="term" value="C:SCF ubiquitin ligase complex"/>
    <property type="evidence" value="ECO:0007669"/>
    <property type="project" value="TreeGrafter"/>
</dbReference>
<dbReference type="Gene3D" id="3.80.10.10">
    <property type="entry name" value="Ribonuclease Inhibitor"/>
    <property type="match status" value="1"/>
</dbReference>
<dbReference type="GO" id="GO:0016301">
    <property type="term" value="F:kinase activity"/>
    <property type="evidence" value="ECO:0007669"/>
    <property type="project" value="UniProtKB-KW"/>
</dbReference>
<evidence type="ECO:0000259" key="3">
    <source>
        <dbReference type="Pfam" id="PF12937"/>
    </source>
</evidence>
<proteinExistence type="predicted"/>
<evidence type="ECO:0000313" key="5">
    <source>
        <dbReference type="Proteomes" id="UP001054837"/>
    </source>
</evidence>
<dbReference type="InterPro" id="IPR036047">
    <property type="entry name" value="F-box-like_dom_sf"/>
</dbReference>